<sequence length="324" mass="36500">MLFIPTRSSGPLRGPRSRRSICTCASFTTRLKAPAHAQAGTRRGRLWCGSMVMRRGGSRNSAAPGDHPTEVDASPPAEQAIAQSKVGKVDARLNKNASEATVLEVFAKHEYPYAPIEEQEQLAEKELYTLSERRTHRMRMSLPTTREREQLAYALIQPSETLNPRKNRQEGFLLVVVPLECVGPKGDAKAAALLECSYTCHLITSKAFLGKRAVRRSKARRLMREALRLIMPLHAARGFEYRFVLNNEVLLMDHRLAHQQAVQAFKAVGCWRDTLPERQMQRPFYGKRTNFSIWHGKPPSRAGLHLNARRKAILRDLDELGTGA</sequence>
<reference evidence="2" key="1">
    <citation type="journal article" date="2019" name="Nat. Commun.">
        <title>Expansion of phycobilisome linker gene families in mesophilic red algae.</title>
        <authorList>
            <person name="Lee J."/>
            <person name="Kim D."/>
            <person name="Bhattacharya D."/>
            <person name="Yoon H.S."/>
        </authorList>
    </citation>
    <scope>NUCLEOTIDE SEQUENCE [LARGE SCALE GENOMIC DNA]</scope>
    <source>
        <strain evidence="2">CCMP 1328</strain>
    </source>
</reference>
<dbReference type="AlphaFoldDB" id="A0A5J4Z4Z4"/>
<gene>
    <name evidence="1" type="ORF">FVE85_5980</name>
</gene>
<organism evidence="1 2">
    <name type="scientific">Porphyridium purpureum</name>
    <name type="common">Red alga</name>
    <name type="synonym">Porphyridium cruentum</name>
    <dbReference type="NCBI Taxonomy" id="35688"/>
    <lineage>
        <taxon>Eukaryota</taxon>
        <taxon>Rhodophyta</taxon>
        <taxon>Bangiophyceae</taxon>
        <taxon>Porphyridiales</taxon>
        <taxon>Porphyridiaceae</taxon>
        <taxon>Porphyridium</taxon>
    </lineage>
</organism>
<dbReference type="OrthoDB" id="10636665at2759"/>
<dbReference type="Gene3D" id="3.30.230.10">
    <property type="match status" value="1"/>
</dbReference>
<evidence type="ECO:0000313" key="2">
    <source>
        <dbReference type="Proteomes" id="UP000324585"/>
    </source>
</evidence>
<keyword evidence="2" id="KW-1185">Reference proteome</keyword>
<dbReference type="Proteomes" id="UP000324585">
    <property type="component" value="Unassembled WGS sequence"/>
</dbReference>
<accession>A0A5J4Z4Z4</accession>
<dbReference type="InterPro" id="IPR014721">
    <property type="entry name" value="Ribsml_uS5_D2-typ_fold_subgr"/>
</dbReference>
<comment type="caution">
    <text evidence="1">The sequence shown here is derived from an EMBL/GenBank/DDBJ whole genome shotgun (WGS) entry which is preliminary data.</text>
</comment>
<protein>
    <submittedName>
        <fullName evidence="1">Uncharacterized protein</fullName>
    </submittedName>
</protein>
<evidence type="ECO:0000313" key="1">
    <source>
        <dbReference type="EMBL" id="KAA8498395.1"/>
    </source>
</evidence>
<dbReference type="EMBL" id="VRMN01000001">
    <property type="protein sequence ID" value="KAA8498395.1"/>
    <property type="molecule type" value="Genomic_DNA"/>
</dbReference>
<proteinExistence type="predicted"/>
<dbReference type="InterPro" id="IPR020568">
    <property type="entry name" value="Ribosomal_Su5_D2-typ_SF"/>
</dbReference>
<dbReference type="SUPFAM" id="SSF54211">
    <property type="entry name" value="Ribosomal protein S5 domain 2-like"/>
    <property type="match status" value="1"/>
</dbReference>
<name>A0A5J4Z4Z4_PORPP</name>